<protein>
    <submittedName>
        <fullName evidence="1">PKS/NRPS-like protein biosynthetic cluster</fullName>
        <ecNumber evidence="1">2.3.1.86</ecNumber>
    </submittedName>
</protein>
<keyword evidence="1" id="KW-0808">Transferase</keyword>
<gene>
    <name evidence="1" type="ORF">N8T08_004651</name>
</gene>
<sequence length="2137" mass="235686">MTLHPIPDPSAVGVSGSDAKRELAYKLFIEILAYQLASPVRWIETQNELLKKHPTIRRFIEIGPRTTLATMAKKSASKHALRCPSEGSQLEFLSYQDQQDEIFFRYPAPEPHRVTEKSLPGPISSSVTPAVTSMAQSQPKDESATVVGCIPSADVLLSAGHIVLAMTAQKLQRPFDQVSPQKTIRDLSGGKSTLQNELTGDLVAEFGKVPEGVEDMSLTALGEVLQGGFVGKPGKQMAALVSRLVSGKMPARFNQNAIQDYLQSRWGLSKGHSAIPICFATTVEPQTRLPNLETAQTYFDELVNRYGVFQGVDFIAATDQNNQSSRRQSMVIDSASLEVLNKDQRDLQRKQLNLLAKHLHINIESQTADAHMEMRELEKRLRQWDAELDDQFFQGIQPLFDANKARHYDSWWNWAREELISWMNVIAQNRANVKLSDMDHQLRRMLNRWEPSCTDMIKAFLDKADSSQSSSSDVRAKLSEIIFRGTQAQLVEPTFIHTEPPLGPKTVVSNTGRLEYQETRRTTGHYTDIVRHGRAISKDRTSVVPFVHIKTRRDEEEWGYDADMTEAYLETLYVGATTGLTYSGKAVLVTGAGPDSIGAKVVEGLLVGGARVVVTTSRAVSDCAPFYQTVYRKYGARGSSLTLLPMNQASKQDCDALVEYIYGDDSPTGGDLDYVVPFAAIPQTGELDTLNGKHELAFRAMLTNIMRLTGLIRRAKEKHRIDTRPTMIILPMSCNEGTFGGDGLYGESKLGLKTLFNRFYSENWSTYVAVCGAVIGWTRGTGLMRTSNMLSAEIEKIGVITFTQAEMAFNILALMTPKIAVFAEDAPVYADLTGGFGGMWNVKKQIAAARQRLSDELDLRNALAEEDARHQEVVFGPQHKNDETQPVRRANLNLGFPHLVSHDSLATSGLPRLEGMIDLSRTVVVVGFSELGPWGNARTRWEMEHQGQFSLEGYLEMAWIMGLIKHIDGELKGEPYVGWVDTETESPVNDSDVPHKYHEHIMKHVGLRLISPNERDGYDPSRKEYLHEVAVEEDLPPFECSKTTAEAFRLRHGNNVSFHPVAESDNCRVFVKKGTVLMIPKRIPFDQVVAGRIPMGWDPLRYGIPEDIVRQVDDTTLYTLCCVSEAFLAAGIHDPYEIYQHIHVSEVANCLGTGGGPMKAIRSLYRDRFLDRSVRGDIILEHFLNTTGAWVNMLLLSAAGPIKTPVGACATALESLDTGCDAIQAGKCKVAIVGGCDDYTEELAYEFSNIKATANGTEELAKGRLPSEISRPTASSRSGFAESAGSGVQILMTAELALDMGLPIYGILAYNQMAGDQIGRSIPAPGKGILTAAREAPEARSSALRDFGFRRAQFDVDVANLQRCQSPRPPDVSSERDERREYLFSLRMKEIQNRWTSQIRLQEPSIAPINAALANWGLTVDDIAVVSMHGTSTKANEINEGDVINTQMAHLRRCKGNPLLCVCQKSLTGHPKAAAGAWQLNGCMQIIRDRIVPGNRNADNVDEQLRQYEHLVYPMESIHTTDVNAVMITSFGFGQKGAISIIVAPKYLFASLSPTDYEHYRDRVKQRQRLTNPEFVSRVLKQSLVQVKSEPPWKDSETMRKVFLNPNSRFMGDQYTFSKDSSHAHVYPEACDISGTSVKERDHTESDTVSSLVQSMLDEVCRRSSTSRIAGVGVDVESISSVNTENLTFIERNFTPAERDYCSKAADPRSSFAGRWSAKEAVFKSLQTQSMGAGATMQEIEIISNRGIPMIMRLAKQLFSIIGGNGIFEYSFFAVTAWNAAAALVPLATLPLMDTYGMRIGYVTAYVLFTIFLIPQALAHNFATLVVCRAIAGAFGGTLQNGADGLASNMFLDHKDRVLPLTLYTFTLLFGVTMGPVLGAAVEPLGWRWLMPGEASTVDKSEAVDSFKETILRSAVLLTTEPTVTSFTVWSSFAFGLVFISTQSIPIVFSGTYNWPSYTDGLVQASIGIGQIVGFIACCFQNRIYINSAAHNPEAPGTPIPEYILHLSIPSTAVALAGGLFMYGWSTDQTHWIVPAIALSLIGYAIMTIVTAASIYVTDSYAGFAASAIAAVAFGENIFAAFLPLAAKPMYVRLGYEWASSLLAFVAVALTLAPVVLLWKGRTIRAMSKAIQKMSLH</sequence>
<dbReference type="EMBL" id="JAOPJF010000027">
    <property type="protein sequence ID" value="KAK1144936.1"/>
    <property type="molecule type" value="Genomic_DNA"/>
</dbReference>
<keyword evidence="1" id="KW-0012">Acyltransferase</keyword>
<dbReference type="Proteomes" id="UP001177260">
    <property type="component" value="Unassembled WGS sequence"/>
</dbReference>
<reference evidence="1 2" key="1">
    <citation type="journal article" date="2023" name="ACS Omega">
        <title>Identification of the Neoaspergillic Acid Biosynthesis Gene Cluster by Establishing an In Vitro CRISPR-Ribonucleoprotein Genetic System in Aspergillus melleus.</title>
        <authorList>
            <person name="Yuan B."/>
            <person name="Grau M.F."/>
            <person name="Murata R.M."/>
            <person name="Torok T."/>
            <person name="Venkateswaran K."/>
            <person name="Stajich J.E."/>
            <person name="Wang C.C.C."/>
        </authorList>
    </citation>
    <scope>NUCLEOTIDE SEQUENCE [LARGE SCALE GENOMIC DNA]</scope>
    <source>
        <strain evidence="1 2">IMV 1140</strain>
    </source>
</reference>
<proteinExistence type="predicted"/>
<name>A0ACC3B3F8_9EURO</name>
<keyword evidence="2" id="KW-1185">Reference proteome</keyword>
<evidence type="ECO:0000313" key="2">
    <source>
        <dbReference type="Proteomes" id="UP001177260"/>
    </source>
</evidence>
<accession>A0ACC3B3F8</accession>
<evidence type="ECO:0000313" key="1">
    <source>
        <dbReference type="EMBL" id="KAK1144936.1"/>
    </source>
</evidence>
<comment type="caution">
    <text evidence="1">The sequence shown here is derived from an EMBL/GenBank/DDBJ whole genome shotgun (WGS) entry which is preliminary data.</text>
</comment>
<organism evidence="1 2">
    <name type="scientific">Aspergillus melleus</name>
    <dbReference type="NCBI Taxonomy" id="138277"/>
    <lineage>
        <taxon>Eukaryota</taxon>
        <taxon>Fungi</taxon>
        <taxon>Dikarya</taxon>
        <taxon>Ascomycota</taxon>
        <taxon>Pezizomycotina</taxon>
        <taxon>Eurotiomycetes</taxon>
        <taxon>Eurotiomycetidae</taxon>
        <taxon>Eurotiales</taxon>
        <taxon>Aspergillaceae</taxon>
        <taxon>Aspergillus</taxon>
        <taxon>Aspergillus subgen. Circumdati</taxon>
    </lineage>
</organism>
<dbReference type="EC" id="2.3.1.86" evidence="1"/>